<dbReference type="Gene3D" id="3.90.1580.10">
    <property type="entry name" value="paralog of FGE (formylglycine-generating enzyme)"/>
    <property type="match status" value="1"/>
</dbReference>
<dbReference type="Pfam" id="PF03781">
    <property type="entry name" value="FGE-sulfatase"/>
    <property type="match status" value="1"/>
</dbReference>
<evidence type="ECO:0000313" key="4">
    <source>
        <dbReference type="Proteomes" id="UP000006251"/>
    </source>
</evidence>
<dbReference type="InterPro" id="IPR000719">
    <property type="entry name" value="Prot_kinase_dom"/>
</dbReference>
<feature type="domain" description="Protein kinase" evidence="2">
    <location>
        <begin position="1"/>
        <end position="263"/>
    </location>
</feature>
<keyword evidence="3" id="KW-0723">Serine/threonine-protein kinase</keyword>
<organism evidence="3 4">
    <name type="scientific">Brumicola pallidula DSM 14239 = ACAM 615</name>
    <dbReference type="NCBI Taxonomy" id="1121922"/>
    <lineage>
        <taxon>Bacteria</taxon>
        <taxon>Pseudomonadati</taxon>
        <taxon>Pseudomonadota</taxon>
        <taxon>Gammaproteobacteria</taxon>
        <taxon>Alteromonadales</taxon>
        <taxon>Alteromonadaceae</taxon>
        <taxon>Brumicola</taxon>
    </lineage>
</organism>
<keyword evidence="4" id="KW-1185">Reference proteome</keyword>
<dbReference type="PANTHER" id="PTHR24345">
    <property type="entry name" value="SERINE/THREONINE-PROTEIN KINASE PLK"/>
    <property type="match status" value="1"/>
</dbReference>
<feature type="transmembrane region" description="Helical" evidence="1">
    <location>
        <begin position="443"/>
        <end position="460"/>
    </location>
</feature>
<accession>K7A1J3</accession>
<dbReference type="InterPro" id="IPR013229">
    <property type="entry name" value="PEGA"/>
</dbReference>
<keyword evidence="1" id="KW-1133">Transmembrane helix</keyword>
<dbReference type="InterPro" id="IPR016187">
    <property type="entry name" value="CTDL_fold"/>
</dbReference>
<dbReference type="Gene3D" id="1.10.510.10">
    <property type="entry name" value="Transferase(Phosphotransferase) domain 1"/>
    <property type="match status" value="1"/>
</dbReference>
<gene>
    <name evidence="3" type="ORF">GPAL_2513</name>
</gene>
<dbReference type="SMART" id="SM00220">
    <property type="entry name" value="S_TKc"/>
    <property type="match status" value="1"/>
</dbReference>
<dbReference type="GO" id="GO:0004674">
    <property type="term" value="F:protein serine/threonine kinase activity"/>
    <property type="evidence" value="ECO:0007669"/>
    <property type="project" value="UniProtKB-KW"/>
</dbReference>
<proteinExistence type="predicted"/>
<protein>
    <submittedName>
        <fullName evidence="3">Serine/threonine protein kinase, bacterial</fullName>
        <ecNumber evidence="3">2.7.11.1</ecNumber>
    </submittedName>
</protein>
<dbReference type="EMBL" id="BAEQ01000045">
    <property type="protein sequence ID" value="GAC29370.1"/>
    <property type="molecule type" value="Genomic_DNA"/>
</dbReference>
<evidence type="ECO:0000259" key="2">
    <source>
        <dbReference type="PROSITE" id="PS50011"/>
    </source>
</evidence>
<dbReference type="PANTHER" id="PTHR24345:SF87">
    <property type="entry name" value="TBC1 DOMAIN CONTAINING KINASE"/>
    <property type="match status" value="1"/>
</dbReference>
<dbReference type="AlphaFoldDB" id="K7A1J3"/>
<dbReference type="EC" id="2.7.11.1" evidence="3"/>
<dbReference type="InterPro" id="IPR011009">
    <property type="entry name" value="Kinase-like_dom_sf"/>
</dbReference>
<evidence type="ECO:0000313" key="3">
    <source>
        <dbReference type="EMBL" id="GAC29370.1"/>
    </source>
</evidence>
<dbReference type="InterPro" id="IPR042095">
    <property type="entry name" value="SUMF_sf"/>
</dbReference>
<dbReference type="GO" id="GO:0005524">
    <property type="term" value="F:ATP binding"/>
    <property type="evidence" value="ECO:0007669"/>
    <property type="project" value="InterPro"/>
</dbReference>
<dbReference type="SUPFAM" id="SSF56436">
    <property type="entry name" value="C-type lectin-like"/>
    <property type="match status" value="1"/>
</dbReference>
<keyword evidence="1" id="KW-0812">Transmembrane</keyword>
<dbReference type="InterPro" id="IPR008271">
    <property type="entry name" value="Ser/Thr_kinase_AS"/>
</dbReference>
<keyword evidence="3" id="KW-0418">Kinase</keyword>
<dbReference type="Pfam" id="PF00069">
    <property type="entry name" value="Pkinase"/>
    <property type="match status" value="1"/>
</dbReference>
<keyword evidence="1" id="KW-0472">Membrane</keyword>
<keyword evidence="3" id="KW-0808">Transferase</keyword>
<dbReference type="PROSITE" id="PS00108">
    <property type="entry name" value="PROTEIN_KINASE_ST"/>
    <property type="match status" value="1"/>
</dbReference>
<sequence>MKGLIARGARSQVYLAQDPHLSVQLAIKVFDCQLFDNQNSDASVEQHKIKNWQADFISESKILHQLSSAPHVVSFMEFDFTDTKQPYIVMPYYKRSLADLLGSQNKLSMHKTLLIAQQILTGLRYIHEAGLVHLDIKPANVLLDDNDQVQIADFGTSISKVTPAIKHASNLFKRGIGSLYYASPEQLIDAQNSTTKSDIYAVSALMYRCLTGGHYSEIKQPVNIVNPNIDHEVSQVIELGLSSEPKQRPASAKQMALTIENILAKCATQIYASGREQSDDPEATRVWESHSTINSNVNKTDNNRIKALELSIQQTLLKQGEINEFDFTRFALLAEAELHQQYSPQWLAQYIAQIQSQLARQDNKAATLFLWIEQVNRAISSATIDNKCSLTDADQKKLIALGKSTLNIPAQELASIIECKLLGRNTQHSPANQTTRNRARGRFVCAVIIIACALIIPWWLQSFKTSGSSLGNAELTDIDGYAGEQEQLLASLLKDDTRQPKNSQENVINDISEIQIKDSLAVDIPISNIDVILQIQPQDADVVLQSMQGIPVSNSSVKQGEYWLRVSKNGYRTVTKKIDITSNTYIINEELELSDSRYFIGNTDKTVADGIAVEFILLPVIPSTLQNLDAKATKAAYSRIRIMSFEVTNQLYGACVDAGKCATSKTLSTDPRYRTFSLPEHPAMNVSWFDVNEQFIPWLAEQTATRLRLPTKVEWEFAAAASLDNTAKKYSWGARMQLNKAHCKNCNVSNEVSVNTTMPVQSFAPNDWQIFDMHGNIQEWTSTCPKPYIAKASHSTLQPRCDLAVVKGGSWLSDTNQLAISEDDFLNKTIKSHTTGFRLVEEIHE</sequence>
<dbReference type="Proteomes" id="UP000006251">
    <property type="component" value="Unassembled WGS sequence"/>
</dbReference>
<dbReference type="Pfam" id="PF08308">
    <property type="entry name" value="PEGA"/>
    <property type="match status" value="1"/>
</dbReference>
<dbReference type="CDD" id="cd14014">
    <property type="entry name" value="STKc_PknB_like"/>
    <property type="match status" value="1"/>
</dbReference>
<name>K7A1J3_9ALTE</name>
<dbReference type="PROSITE" id="PS50011">
    <property type="entry name" value="PROTEIN_KINASE_DOM"/>
    <property type="match status" value="1"/>
</dbReference>
<dbReference type="SUPFAM" id="SSF56112">
    <property type="entry name" value="Protein kinase-like (PK-like)"/>
    <property type="match status" value="1"/>
</dbReference>
<dbReference type="InterPro" id="IPR005532">
    <property type="entry name" value="SUMF_dom"/>
</dbReference>
<comment type="caution">
    <text evidence="3">The sequence shown here is derived from an EMBL/GenBank/DDBJ whole genome shotgun (WGS) entry which is preliminary data.</text>
</comment>
<dbReference type="STRING" id="1121922.GCA_000428905_02275"/>
<reference evidence="4" key="1">
    <citation type="journal article" date="2014" name="Environ. Microbiol.">
        <title>Comparative genomics of the marine bacterial genus Glaciecola reveals the high degree of genomic diversity and genomic characteristic for cold adaptation.</title>
        <authorList>
            <person name="Qin Q.L."/>
            <person name="Xie B.B."/>
            <person name="Yu Y."/>
            <person name="Shu Y.L."/>
            <person name="Rong J.C."/>
            <person name="Zhang Y.J."/>
            <person name="Zhao D.L."/>
            <person name="Chen X.L."/>
            <person name="Zhang X.Y."/>
            <person name="Chen B."/>
            <person name="Zhou B.C."/>
            <person name="Zhang Y.Z."/>
        </authorList>
    </citation>
    <scope>NUCLEOTIDE SEQUENCE [LARGE SCALE GENOMIC DNA]</scope>
    <source>
        <strain evidence="4">ACAM 615</strain>
    </source>
</reference>
<evidence type="ECO:0000256" key="1">
    <source>
        <dbReference type="SAM" id="Phobius"/>
    </source>
</evidence>